<dbReference type="AlphaFoldDB" id="A0A8X6Q979"/>
<gene>
    <name evidence="2" type="ORF">NPIL_304391</name>
</gene>
<dbReference type="Proteomes" id="UP000887013">
    <property type="component" value="Unassembled WGS sequence"/>
</dbReference>
<organism evidence="2 3">
    <name type="scientific">Nephila pilipes</name>
    <name type="common">Giant wood spider</name>
    <name type="synonym">Nephila maculata</name>
    <dbReference type="NCBI Taxonomy" id="299642"/>
    <lineage>
        <taxon>Eukaryota</taxon>
        <taxon>Metazoa</taxon>
        <taxon>Ecdysozoa</taxon>
        <taxon>Arthropoda</taxon>
        <taxon>Chelicerata</taxon>
        <taxon>Arachnida</taxon>
        <taxon>Araneae</taxon>
        <taxon>Araneomorphae</taxon>
        <taxon>Entelegynae</taxon>
        <taxon>Araneoidea</taxon>
        <taxon>Nephilidae</taxon>
        <taxon>Nephila</taxon>
    </lineage>
</organism>
<dbReference type="EMBL" id="BMAW01077541">
    <property type="protein sequence ID" value="GFU06913.1"/>
    <property type="molecule type" value="Genomic_DNA"/>
</dbReference>
<feature type="region of interest" description="Disordered" evidence="1">
    <location>
        <begin position="130"/>
        <end position="211"/>
    </location>
</feature>
<feature type="compositionally biased region" description="Basic and acidic residues" evidence="1">
    <location>
        <begin position="159"/>
        <end position="185"/>
    </location>
</feature>
<reference evidence="2" key="1">
    <citation type="submission" date="2020-08" db="EMBL/GenBank/DDBJ databases">
        <title>Multicomponent nature underlies the extraordinary mechanical properties of spider dragline silk.</title>
        <authorList>
            <person name="Kono N."/>
            <person name="Nakamura H."/>
            <person name="Mori M."/>
            <person name="Yoshida Y."/>
            <person name="Ohtoshi R."/>
            <person name="Malay A.D."/>
            <person name="Moran D.A.P."/>
            <person name="Tomita M."/>
            <person name="Numata K."/>
            <person name="Arakawa K."/>
        </authorList>
    </citation>
    <scope>NUCLEOTIDE SEQUENCE</scope>
</reference>
<sequence length="211" mass="23765">MAEAGTNGDGLFVQRSLARRRVLRVRDMSRLFTRDESAHENPLRKFFLRAGYKYHHSAEAPHSLLLVSKRTMTDSLDYDYMFEEMDLPVPLSPLPPTPVSSPRPTSPAELPELCFDKSFTESVAKFPEPCSIEPSTASPRPGPSVAKPTVVSVVQRGTDPPRSKRSRSNEEKKPSERNHTDEGKSSRRYTSQDARPRDPSSKEARLQDPRS</sequence>
<name>A0A8X6Q979_NEPPI</name>
<keyword evidence="3" id="KW-1185">Reference proteome</keyword>
<proteinExistence type="predicted"/>
<evidence type="ECO:0000256" key="1">
    <source>
        <dbReference type="SAM" id="MobiDB-lite"/>
    </source>
</evidence>
<feature type="compositionally biased region" description="Basic and acidic residues" evidence="1">
    <location>
        <begin position="194"/>
        <end position="211"/>
    </location>
</feature>
<evidence type="ECO:0000313" key="3">
    <source>
        <dbReference type="Proteomes" id="UP000887013"/>
    </source>
</evidence>
<protein>
    <submittedName>
        <fullName evidence="2">Uncharacterized protein</fullName>
    </submittedName>
</protein>
<comment type="caution">
    <text evidence="2">The sequence shown here is derived from an EMBL/GenBank/DDBJ whole genome shotgun (WGS) entry which is preliminary data.</text>
</comment>
<evidence type="ECO:0000313" key="2">
    <source>
        <dbReference type="EMBL" id="GFU06913.1"/>
    </source>
</evidence>
<accession>A0A8X6Q979</accession>